<dbReference type="Proteomes" id="UP000298030">
    <property type="component" value="Unassembled WGS sequence"/>
</dbReference>
<organism evidence="2 3">
    <name type="scientific">Coprinellus micaceus</name>
    <name type="common">Glistening ink-cap mushroom</name>
    <name type="synonym">Coprinus micaceus</name>
    <dbReference type="NCBI Taxonomy" id="71717"/>
    <lineage>
        <taxon>Eukaryota</taxon>
        <taxon>Fungi</taxon>
        <taxon>Dikarya</taxon>
        <taxon>Basidiomycota</taxon>
        <taxon>Agaricomycotina</taxon>
        <taxon>Agaricomycetes</taxon>
        <taxon>Agaricomycetidae</taxon>
        <taxon>Agaricales</taxon>
        <taxon>Agaricineae</taxon>
        <taxon>Psathyrellaceae</taxon>
        <taxon>Coprinellus</taxon>
    </lineage>
</organism>
<evidence type="ECO:0000313" key="3">
    <source>
        <dbReference type="Proteomes" id="UP000298030"/>
    </source>
</evidence>
<proteinExistence type="predicted"/>
<protein>
    <submittedName>
        <fullName evidence="2">Uncharacterized protein</fullName>
    </submittedName>
</protein>
<dbReference type="EMBL" id="QPFP01000031">
    <property type="protein sequence ID" value="TEB28605.1"/>
    <property type="molecule type" value="Genomic_DNA"/>
</dbReference>
<reference evidence="2 3" key="1">
    <citation type="journal article" date="2019" name="Nat. Ecol. Evol.">
        <title>Megaphylogeny resolves global patterns of mushroom evolution.</title>
        <authorList>
            <person name="Varga T."/>
            <person name="Krizsan K."/>
            <person name="Foldi C."/>
            <person name="Dima B."/>
            <person name="Sanchez-Garcia M."/>
            <person name="Sanchez-Ramirez S."/>
            <person name="Szollosi G.J."/>
            <person name="Szarkandi J.G."/>
            <person name="Papp V."/>
            <person name="Albert L."/>
            <person name="Andreopoulos W."/>
            <person name="Angelini C."/>
            <person name="Antonin V."/>
            <person name="Barry K.W."/>
            <person name="Bougher N.L."/>
            <person name="Buchanan P."/>
            <person name="Buyck B."/>
            <person name="Bense V."/>
            <person name="Catcheside P."/>
            <person name="Chovatia M."/>
            <person name="Cooper J."/>
            <person name="Damon W."/>
            <person name="Desjardin D."/>
            <person name="Finy P."/>
            <person name="Geml J."/>
            <person name="Haridas S."/>
            <person name="Hughes K."/>
            <person name="Justo A."/>
            <person name="Karasinski D."/>
            <person name="Kautmanova I."/>
            <person name="Kiss B."/>
            <person name="Kocsube S."/>
            <person name="Kotiranta H."/>
            <person name="LaButti K.M."/>
            <person name="Lechner B.E."/>
            <person name="Liimatainen K."/>
            <person name="Lipzen A."/>
            <person name="Lukacs Z."/>
            <person name="Mihaltcheva S."/>
            <person name="Morgado L.N."/>
            <person name="Niskanen T."/>
            <person name="Noordeloos M.E."/>
            <person name="Ohm R.A."/>
            <person name="Ortiz-Santana B."/>
            <person name="Ovrebo C."/>
            <person name="Racz N."/>
            <person name="Riley R."/>
            <person name="Savchenko A."/>
            <person name="Shiryaev A."/>
            <person name="Soop K."/>
            <person name="Spirin V."/>
            <person name="Szebenyi C."/>
            <person name="Tomsovsky M."/>
            <person name="Tulloss R.E."/>
            <person name="Uehling J."/>
            <person name="Grigoriev I.V."/>
            <person name="Vagvolgyi C."/>
            <person name="Papp T."/>
            <person name="Martin F.M."/>
            <person name="Miettinen O."/>
            <person name="Hibbett D.S."/>
            <person name="Nagy L.G."/>
        </authorList>
    </citation>
    <scope>NUCLEOTIDE SEQUENCE [LARGE SCALE GENOMIC DNA]</scope>
    <source>
        <strain evidence="2 3">FP101781</strain>
    </source>
</reference>
<gene>
    <name evidence="2" type="ORF">FA13DRAFT_1735443</name>
</gene>
<name>A0A4Y7T397_COPMI</name>
<comment type="caution">
    <text evidence="2">The sequence shown here is derived from an EMBL/GenBank/DDBJ whole genome shotgun (WGS) entry which is preliminary data.</text>
</comment>
<sequence length="53" mass="5492">MSVALGGGTRDADVEERGAPGPSAKGVRGSPESGTRRVRSYPFASAFPSHTHH</sequence>
<evidence type="ECO:0000313" key="2">
    <source>
        <dbReference type="EMBL" id="TEB28605.1"/>
    </source>
</evidence>
<accession>A0A4Y7T397</accession>
<feature type="region of interest" description="Disordered" evidence="1">
    <location>
        <begin position="1"/>
        <end position="53"/>
    </location>
</feature>
<dbReference type="AlphaFoldDB" id="A0A4Y7T397"/>
<keyword evidence="3" id="KW-1185">Reference proteome</keyword>
<evidence type="ECO:0000256" key="1">
    <source>
        <dbReference type="SAM" id="MobiDB-lite"/>
    </source>
</evidence>